<sequence length="391" mass="47982">MIKCIQLYVITVCILLINIACKKYRDNSYAGYIRNNIHNAHRTRKKIYRRYAQKKKEKETYEEYFKELDKIFNECDYDAEQVEEEEKKKEEELNLITEKDLLEINFCNYEKDPRSLANLVKEKSEEEIEKENNENNEKNIEHIENIENIENNENIKNNTLEYSYDYDRILKKKKFLKEKIEYKDKFILNENHNKLVNNIDTSFMNDFLNNYNNDFNKPFYKARRDQYFAREDLVKHEINNNNQSEYKEERNNSENNNNNNNHILYDEERKSDLHYHKVSKDDQNNEDMLKEKLESVLFLKRIRNNFDIKRNIYINETINDIKEKYNNNEDKTNRWHNIKNEDSHKERDEENRFHEYVEEKIKNANTDENVEKLILKKYIKMFSIDDEVLNI</sequence>
<proteinExistence type="predicted"/>
<dbReference type="OrthoDB" id="384673at2759"/>
<dbReference type="EMBL" id="GG664535">
    <property type="protein sequence ID" value="KNC37469.1"/>
    <property type="molecule type" value="Genomic_DNA"/>
</dbReference>
<dbReference type="AlphaFoldDB" id="A0A0L0D1C9"/>
<accession>A0A0L0D1C9</accession>
<evidence type="ECO:0000256" key="3">
    <source>
        <dbReference type="SAM" id="SignalP"/>
    </source>
</evidence>
<feature type="chain" id="PRO_5005537114" evidence="3">
    <location>
        <begin position="22"/>
        <end position="391"/>
    </location>
</feature>
<evidence type="ECO:0000256" key="2">
    <source>
        <dbReference type="SAM" id="MobiDB-lite"/>
    </source>
</evidence>
<name>A0A0L0D1C9_PLAFA</name>
<reference evidence="5" key="2">
    <citation type="submission" date="2015-07" db="EMBL/GenBank/DDBJ databases">
        <title>The genome sequence of Plasmodium falciparum RAJ116.</title>
        <authorList>
            <consortium name="The Broad Institute Genome Sequencing Platform"/>
            <person name="Volkman S.K."/>
            <person name="Neafsey D.E."/>
            <person name="Dash A.P."/>
            <person name="Chitnis C.E."/>
            <person name="Hartl D.L."/>
            <person name="Young S.K."/>
            <person name="Kodira C.D."/>
            <person name="Zeng Q."/>
            <person name="Koehrsen M."/>
            <person name="Godfrey P."/>
            <person name="Alvarado L."/>
            <person name="Berlin A."/>
            <person name="Borenstein D."/>
            <person name="Chen Z."/>
            <person name="Engels R."/>
            <person name="Freedman E."/>
            <person name="Gellesch M."/>
            <person name="Goldberg J."/>
            <person name="Griggs A."/>
            <person name="Gujja S."/>
            <person name="Heiman D."/>
            <person name="Hepburn T."/>
            <person name="Howarth C."/>
            <person name="Jen D."/>
            <person name="Larson L."/>
            <person name="Lewis B."/>
            <person name="Mehta T."/>
            <person name="Park D."/>
            <person name="Pearson M."/>
            <person name="Roberts A."/>
            <person name="Saif S."/>
            <person name="Shea T."/>
            <person name="Shenoy N."/>
            <person name="Sisk P."/>
            <person name="Stolte C."/>
            <person name="Sykes S."/>
            <person name="Walk T."/>
            <person name="White J."/>
            <person name="Yandava C."/>
            <person name="Wirth D.F."/>
            <person name="Nusbaum C."/>
            <person name="Birren B."/>
        </authorList>
    </citation>
    <scope>NUCLEOTIDE SEQUENCE [LARGE SCALE GENOMIC DNA]</scope>
    <source>
        <strain evidence="5">RAJ116</strain>
    </source>
</reference>
<gene>
    <name evidence="4" type="ORF">PFLG_02555</name>
</gene>
<organism evidence="4 5">
    <name type="scientific">Plasmodium falciparum RAJ116</name>
    <dbReference type="NCBI Taxonomy" id="580058"/>
    <lineage>
        <taxon>Eukaryota</taxon>
        <taxon>Sar</taxon>
        <taxon>Alveolata</taxon>
        <taxon>Apicomplexa</taxon>
        <taxon>Aconoidasida</taxon>
        <taxon>Haemosporida</taxon>
        <taxon>Plasmodiidae</taxon>
        <taxon>Plasmodium</taxon>
        <taxon>Plasmodium (Laverania)</taxon>
    </lineage>
</organism>
<keyword evidence="1" id="KW-0175">Coiled coil</keyword>
<evidence type="ECO:0000256" key="1">
    <source>
        <dbReference type="SAM" id="Coils"/>
    </source>
</evidence>
<feature type="region of interest" description="Disordered" evidence="2">
    <location>
        <begin position="236"/>
        <end position="262"/>
    </location>
</feature>
<keyword evidence="3" id="KW-0732">Signal</keyword>
<evidence type="ECO:0000313" key="4">
    <source>
        <dbReference type="EMBL" id="KNC37469.1"/>
    </source>
</evidence>
<evidence type="ECO:0000313" key="5">
    <source>
        <dbReference type="Proteomes" id="UP000054566"/>
    </source>
</evidence>
<reference evidence="5" key="1">
    <citation type="submission" date="2015-07" db="EMBL/GenBank/DDBJ databases">
        <title>Annotation of Plasmodium falciparum RAJ116.</title>
        <authorList>
            <consortium name="The Broad Institute Genome Sequencing Platform"/>
            <person name="Volkman S.K."/>
            <person name="Neafsey D.E."/>
            <person name="Dash A.P."/>
            <person name="Chitnis C.E."/>
            <person name="Hartl D.L."/>
            <person name="Young S.K."/>
            <person name="Zeng Q."/>
            <person name="Koehrsen M."/>
            <person name="Alvarado L."/>
            <person name="Berlin A."/>
            <person name="Borenstein D."/>
            <person name="Chapman S.B."/>
            <person name="Chen Z."/>
            <person name="Engels R."/>
            <person name="Freedman E."/>
            <person name="Gellesch M."/>
            <person name="Goldberg J."/>
            <person name="Griggs A."/>
            <person name="Gujja S."/>
            <person name="Heilman E.R."/>
            <person name="Heiman D.I."/>
            <person name="Howarth C."/>
            <person name="Jen D."/>
            <person name="Larson L."/>
            <person name="Mehta T."/>
            <person name="Neiman D."/>
            <person name="Park D."/>
            <person name="Pearson M."/>
            <person name="Roberts A."/>
            <person name="Saif S."/>
            <person name="Shea T."/>
            <person name="Shenoy N."/>
            <person name="Sisk P."/>
            <person name="Stolte C."/>
            <person name="Sykes S."/>
            <person name="Walk T."/>
            <person name="White J."/>
            <person name="Yandava C."/>
            <person name="Haas B."/>
            <person name="Henn M.R."/>
            <person name="Nusbaum C."/>
            <person name="Birren B."/>
        </authorList>
    </citation>
    <scope>NUCLEOTIDE SEQUENCE [LARGE SCALE GENOMIC DNA]</scope>
    <source>
        <strain evidence="5">RAJ116</strain>
    </source>
</reference>
<dbReference type="Proteomes" id="UP000054566">
    <property type="component" value="Unassembled WGS sequence"/>
</dbReference>
<protein>
    <submittedName>
        <fullName evidence="4">Uncharacterized protein</fullName>
    </submittedName>
</protein>
<feature type="signal peptide" evidence="3">
    <location>
        <begin position="1"/>
        <end position="21"/>
    </location>
</feature>
<feature type="coiled-coil region" evidence="1">
    <location>
        <begin position="54"/>
        <end position="152"/>
    </location>
</feature>